<feature type="transmembrane region" description="Helical" evidence="1">
    <location>
        <begin position="50"/>
        <end position="67"/>
    </location>
</feature>
<sequence length="93" mass="10505">MSLFACTLRDTLSAIGRSGSTACLNAGLAMALMLLMEYGMSGQWHLARPYLWAGALIGLVVFVGQLFRQYRLCRDRRITRNARTESYQRRTSL</sequence>
<gene>
    <name evidence="2" type="ORF">C8D92_10840</name>
</gene>
<keyword evidence="1" id="KW-1133">Transmembrane helix</keyword>
<dbReference type="RefSeq" id="WP_228151272.1">
    <property type="nucleotide sequence ID" value="NZ_NMPM01000080.1"/>
</dbReference>
<proteinExistence type="predicted"/>
<accession>A0A2U1CUJ2</accession>
<dbReference type="EMBL" id="QEKQ01000008">
    <property type="protein sequence ID" value="PVY70684.1"/>
    <property type="molecule type" value="Genomic_DNA"/>
</dbReference>
<organism evidence="2 3">
    <name type="scientific">Tamilnaduibacter salinus</name>
    <dbReference type="NCBI Taxonomy" id="1484056"/>
    <lineage>
        <taxon>Bacteria</taxon>
        <taxon>Pseudomonadati</taxon>
        <taxon>Pseudomonadota</taxon>
        <taxon>Gammaproteobacteria</taxon>
        <taxon>Pseudomonadales</taxon>
        <taxon>Marinobacteraceae</taxon>
        <taxon>Tamilnaduibacter</taxon>
    </lineage>
</organism>
<evidence type="ECO:0000313" key="2">
    <source>
        <dbReference type="EMBL" id="PVY70684.1"/>
    </source>
</evidence>
<comment type="caution">
    <text evidence="2">The sequence shown here is derived from an EMBL/GenBank/DDBJ whole genome shotgun (WGS) entry which is preliminary data.</text>
</comment>
<feature type="transmembrane region" description="Helical" evidence="1">
    <location>
        <begin position="21"/>
        <end position="38"/>
    </location>
</feature>
<reference evidence="2 3" key="1">
    <citation type="submission" date="2018-04" db="EMBL/GenBank/DDBJ databases">
        <title>Genomic Encyclopedia of Type Strains, Phase IV (KMG-IV): sequencing the most valuable type-strain genomes for metagenomic binning, comparative biology and taxonomic classification.</title>
        <authorList>
            <person name="Goeker M."/>
        </authorList>
    </citation>
    <scope>NUCLEOTIDE SEQUENCE [LARGE SCALE GENOMIC DNA]</scope>
    <source>
        <strain evidence="2 3">DSM 28688</strain>
    </source>
</reference>
<keyword evidence="1" id="KW-0472">Membrane</keyword>
<dbReference type="Proteomes" id="UP000245887">
    <property type="component" value="Unassembled WGS sequence"/>
</dbReference>
<protein>
    <submittedName>
        <fullName evidence="2">Uncharacterized protein</fullName>
    </submittedName>
</protein>
<keyword evidence="1" id="KW-0812">Transmembrane</keyword>
<evidence type="ECO:0000313" key="3">
    <source>
        <dbReference type="Proteomes" id="UP000245887"/>
    </source>
</evidence>
<name>A0A2U1CUJ2_9GAMM</name>
<evidence type="ECO:0000256" key="1">
    <source>
        <dbReference type="SAM" id="Phobius"/>
    </source>
</evidence>
<dbReference type="AlphaFoldDB" id="A0A2U1CUJ2"/>